<feature type="coiled-coil region" evidence="3">
    <location>
        <begin position="385"/>
        <end position="412"/>
    </location>
</feature>
<name>Q2HHF6_CHAGB</name>
<dbReference type="RefSeq" id="XP_001219569.1">
    <property type="nucleotide sequence ID" value="XM_001219568.1"/>
</dbReference>
<evidence type="ECO:0000313" key="5">
    <source>
        <dbReference type="Proteomes" id="UP000001056"/>
    </source>
</evidence>
<dbReference type="SUPFAM" id="SSF53474">
    <property type="entry name" value="alpha/beta-Hydrolases"/>
    <property type="match status" value="1"/>
</dbReference>
<dbReference type="OrthoDB" id="446683at2759"/>
<evidence type="ECO:0000256" key="2">
    <source>
        <dbReference type="ARBA" id="ARBA00022801"/>
    </source>
</evidence>
<feature type="coiled-coil region" evidence="3">
    <location>
        <begin position="478"/>
        <end position="505"/>
    </location>
</feature>
<keyword evidence="5" id="KW-1185">Reference proteome</keyword>
<dbReference type="Proteomes" id="UP000001056">
    <property type="component" value="Unassembled WGS sequence"/>
</dbReference>
<gene>
    <name evidence="4" type="ORF">CHGG_00348</name>
</gene>
<dbReference type="InterPro" id="IPR029058">
    <property type="entry name" value="AB_hydrolase_fold"/>
</dbReference>
<organism evidence="4 5">
    <name type="scientific">Chaetomium globosum (strain ATCC 6205 / CBS 148.51 / DSM 1962 / NBRC 6347 / NRRL 1970)</name>
    <name type="common">Soil fungus</name>
    <dbReference type="NCBI Taxonomy" id="306901"/>
    <lineage>
        <taxon>Eukaryota</taxon>
        <taxon>Fungi</taxon>
        <taxon>Dikarya</taxon>
        <taxon>Ascomycota</taxon>
        <taxon>Pezizomycotina</taxon>
        <taxon>Sordariomycetes</taxon>
        <taxon>Sordariomycetidae</taxon>
        <taxon>Sordariales</taxon>
        <taxon>Chaetomiaceae</taxon>
        <taxon>Chaetomium</taxon>
    </lineage>
</organism>
<evidence type="ECO:0000256" key="1">
    <source>
        <dbReference type="ARBA" id="ARBA00005622"/>
    </source>
</evidence>
<dbReference type="ESTHER" id="chagb-q2hhf6">
    <property type="family name" value="A85-IroE-IroD-Fes-Yiel"/>
</dbReference>
<protein>
    <submittedName>
        <fullName evidence="4">Uncharacterized protein</fullName>
    </submittedName>
</protein>
<dbReference type="PANTHER" id="PTHR40841:SF2">
    <property type="entry name" value="SIDEROPHORE-DEGRADING ESTERASE (EUROFUNG)"/>
    <property type="match status" value="1"/>
</dbReference>
<dbReference type="EMBL" id="CH408029">
    <property type="protein sequence ID" value="EAQ92113.1"/>
    <property type="molecule type" value="Genomic_DNA"/>
</dbReference>
<keyword evidence="3" id="KW-0175">Coiled coil</keyword>
<dbReference type="PANTHER" id="PTHR40841">
    <property type="entry name" value="SIDEROPHORE TRIACETYLFUSARININE C ESTERASE"/>
    <property type="match status" value="1"/>
</dbReference>
<keyword evidence="2" id="KW-0378">Hydrolase</keyword>
<accession>Q2HHF6</accession>
<dbReference type="HOGENOM" id="CLU_536350_0_0_1"/>
<proteinExistence type="inferred from homology"/>
<evidence type="ECO:0000256" key="3">
    <source>
        <dbReference type="SAM" id="Coils"/>
    </source>
</evidence>
<dbReference type="InParanoid" id="Q2HHF6"/>
<dbReference type="eggNOG" id="ENOG502S92V">
    <property type="taxonomic scope" value="Eukaryota"/>
</dbReference>
<dbReference type="InterPro" id="IPR052558">
    <property type="entry name" value="Siderophore_Hydrolase_D"/>
</dbReference>
<dbReference type="InterPro" id="IPR000801">
    <property type="entry name" value="Esterase-like"/>
</dbReference>
<dbReference type="Gene3D" id="3.40.50.1820">
    <property type="entry name" value="alpha/beta hydrolase"/>
    <property type="match status" value="1"/>
</dbReference>
<reference evidence="5" key="1">
    <citation type="journal article" date="2015" name="Genome Announc.">
        <title>Draft genome sequence of the cellulolytic fungus Chaetomium globosum.</title>
        <authorList>
            <person name="Cuomo C.A."/>
            <person name="Untereiner W.A."/>
            <person name="Ma L.-J."/>
            <person name="Grabherr M."/>
            <person name="Birren B.W."/>
        </authorList>
    </citation>
    <scope>NUCLEOTIDE SEQUENCE [LARGE SCALE GENOMIC DNA]</scope>
    <source>
        <strain evidence="5">ATCC 6205 / CBS 148.51 / DSM 1962 / NBRC 6347 / NRRL 1970</strain>
    </source>
</reference>
<sequence>MASTTWTFTPLPSLPPTLLPNTAFYNATSSNLTYQISLSYPFEWGSPPSHTTAITTTNRTAQTIYILDGNAFASTAAEFIKRRKPVDASQPDALVVGIGYPLTDSVYAMTQRAVDFGAPIPGEPVVPNGREALLEFVDAHLRPWVRGAVFPGVEFGRDALFGHSSGGLFVAWALVTRPEVFDTWIAASPSLTLGGGEVLGEVARRLGDGMGGEGEVVWSGNGTRPAVFMGYGEGEDYPVRRRTQTEGEFQARRELLQSFSPGKWSHELYDRLVGSGSLRDVVLKEYAGQEHANSGGSALMDGIAYFLDCSVELATSLPLNLGPKPFSIHAANIHQLQGRDALADCRMRCEIGEVTLQTCHGLGCHPWVSGSLSGRGTVNTPNIAVESLEEQLSKVEEELKGVEEQMSTKITNARIKRLEMLKQIKERPKAKIQRDQTSIQAILDSMDGDDQTFVSARAKAANDARGKKSSSLSHQDTVHVFRMALERLEEDYSNVEEELKRFEDMELM</sequence>
<evidence type="ECO:0000313" key="4">
    <source>
        <dbReference type="EMBL" id="EAQ92113.1"/>
    </source>
</evidence>
<dbReference type="GO" id="GO:0016788">
    <property type="term" value="F:hydrolase activity, acting on ester bonds"/>
    <property type="evidence" value="ECO:0007669"/>
    <property type="project" value="TreeGrafter"/>
</dbReference>
<dbReference type="GeneID" id="4387877"/>
<dbReference type="AlphaFoldDB" id="Q2HHF6"/>
<dbReference type="VEuPathDB" id="FungiDB:CHGG_00348"/>
<comment type="similarity">
    <text evidence="1">Belongs to the esterase D family.</text>
</comment>
<dbReference type="Pfam" id="PF00756">
    <property type="entry name" value="Esterase"/>
    <property type="match status" value="1"/>
</dbReference>